<keyword evidence="3" id="KW-1185">Reference proteome</keyword>
<gene>
    <name evidence="2" type="ORF">LEMA_uP111770.1</name>
</gene>
<dbReference type="Proteomes" id="UP000002668">
    <property type="component" value="Genome"/>
</dbReference>
<sequence>MSGLELASELRIFCLDIALIMCVKREAKTRKKERERERDDDDDGERGRMAGWVGVYGTVGRDNTVGGI</sequence>
<dbReference type="HOGENOM" id="CLU_2794408_0_0_1"/>
<proteinExistence type="predicted"/>
<dbReference type="VEuPathDB" id="FungiDB:LEMA_uP111770.1"/>
<evidence type="ECO:0000256" key="1">
    <source>
        <dbReference type="SAM" id="MobiDB-lite"/>
    </source>
</evidence>
<dbReference type="InParanoid" id="E4ZY13"/>
<accession>E4ZY13</accession>
<name>E4ZY13_LEPMJ</name>
<feature type="region of interest" description="Disordered" evidence="1">
    <location>
        <begin position="27"/>
        <end position="48"/>
    </location>
</feature>
<dbReference type="GeneID" id="13289665"/>
<evidence type="ECO:0000313" key="2">
    <source>
        <dbReference type="EMBL" id="CBX96258.1"/>
    </source>
</evidence>
<organism evidence="3">
    <name type="scientific">Leptosphaeria maculans (strain JN3 / isolate v23.1.3 / race Av1-4-5-6-7-8)</name>
    <name type="common">Blackleg fungus</name>
    <name type="synonym">Phoma lingam</name>
    <dbReference type="NCBI Taxonomy" id="985895"/>
    <lineage>
        <taxon>Eukaryota</taxon>
        <taxon>Fungi</taxon>
        <taxon>Dikarya</taxon>
        <taxon>Ascomycota</taxon>
        <taxon>Pezizomycotina</taxon>
        <taxon>Dothideomycetes</taxon>
        <taxon>Pleosporomycetidae</taxon>
        <taxon>Pleosporales</taxon>
        <taxon>Pleosporineae</taxon>
        <taxon>Leptosphaeriaceae</taxon>
        <taxon>Plenodomus</taxon>
        <taxon>Plenodomus lingam/Leptosphaeria maculans species complex</taxon>
    </lineage>
</organism>
<evidence type="ECO:0000313" key="3">
    <source>
        <dbReference type="Proteomes" id="UP000002668"/>
    </source>
</evidence>
<dbReference type="EMBL" id="FP929128">
    <property type="protein sequence ID" value="CBX96258.1"/>
    <property type="molecule type" value="Genomic_DNA"/>
</dbReference>
<reference evidence="3" key="1">
    <citation type="journal article" date="2011" name="Nat. Commun.">
        <title>Effector diversification within compartments of the Leptosphaeria maculans genome affected by Repeat-Induced Point mutations.</title>
        <authorList>
            <person name="Rouxel T."/>
            <person name="Grandaubert J."/>
            <person name="Hane J.K."/>
            <person name="Hoede C."/>
            <person name="van de Wouw A.P."/>
            <person name="Couloux A."/>
            <person name="Dominguez V."/>
            <person name="Anthouard V."/>
            <person name="Bally P."/>
            <person name="Bourras S."/>
            <person name="Cozijnsen A.J."/>
            <person name="Ciuffetti L.M."/>
            <person name="Degrave A."/>
            <person name="Dilmaghani A."/>
            <person name="Duret L."/>
            <person name="Fudal I."/>
            <person name="Goodwin S.B."/>
            <person name="Gout L."/>
            <person name="Glaser N."/>
            <person name="Linglin J."/>
            <person name="Kema G.H.J."/>
            <person name="Lapalu N."/>
            <person name="Lawrence C.B."/>
            <person name="May K."/>
            <person name="Meyer M."/>
            <person name="Ollivier B."/>
            <person name="Poulain J."/>
            <person name="Schoch C.L."/>
            <person name="Simon A."/>
            <person name="Spatafora J.W."/>
            <person name="Stachowiak A."/>
            <person name="Turgeon B.G."/>
            <person name="Tyler B.M."/>
            <person name="Vincent D."/>
            <person name="Weissenbach J."/>
            <person name="Amselem J."/>
            <person name="Quesneville H."/>
            <person name="Oliver R.P."/>
            <person name="Wincker P."/>
            <person name="Balesdent M.-H."/>
            <person name="Howlett B.J."/>
        </authorList>
    </citation>
    <scope>NUCLEOTIDE SEQUENCE [LARGE SCALE GENOMIC DNA]</scope>
    <source>
        <strain evidence="3">JN3 / isolate v23.1.3 / race Av1-4-5-6-7-8</strain>
    </source>
</reference>
<protein>
    <submittedName>
        <fullName evidence="2">Predicted protein</fullName>
    </submittedName>
</protein>
<dbReference type="AlphaFoldDB" id="E4ZY13"/>